<accession>A0A0B1RQM4</accession>
<dbReference type="PANTHER" id="PTHR22916">
    <property type="entry name" value="GLYCOSYLTRANSFERASE"/>
    <property type="match status" value="1"/>
</dbReference>
<dbReference type="AlphaFoldDB" id="A0A0B1RQM4"/>
<keyword evidence="3" id="KW-1185">Reference proteome</keyword>
<feature type="domain" description="Glycosyltransferase 2-like" evidence="1">
    <location>
        <begin position="2"/>
        <end position="126"/>
    </location>
</feature>
<organism evidence="2 3">
    <name type="scientific">Oesophagostomum dentatum</name>
    <name type="common">Nodular worm</name>
    <dbReference type="NCBI Taxonomy" id="61180"/>
    <lineage>
        <taxon>Eukaryota</taxon>
        <taxon>Metazoa</taxon>
        <taxon>Ecdysozoa</taxon>
        <taxon>Nematoda</taxon>
        <taxon>Chromadorea</taxon>
        <taxon>Rhabditida</taxon>
        <taxon>Rhabditina</taxon>
        <taxon>Rhabditomorpha</taxon>
        <taxon>Strongyloidea</taxon>
        <taxon>Strongylidae</taxon>
        <taxon>Oesophagostomum</taxon>
    </lineage>
</organism>
<dbReference type="EMBL" id="KN612819">
    <property type="protein sequence ID" value="KHJ75363.1"/>
    <property type="molecule type" value="Genomic_DNA"/>
</dbReference>
<dbReference type="InterPro" id="IPR001173">
    <property type="entry name" value="Glyco_trans_2-like"/>
</dbReference>
<protein>
    <recommendedName>
        <fullName evidence="1">Glycosyltransferase 2-like domain-containing protein</fullName>
    </recommendedName>
</protein>
<dbReference type="SUPFAM" id="SSF53448">
    <property type="entry name" value="Nucleotide-diphospho-sugar transferases"/>
    <property type="match status" value="1"/>
</dbReference>
<evidence type="ECO:0000259" key="1">
    <source>
        <dbReference type="Pfam" id="PF00535"/>
    </source>
</evidence>
<reference evidence="2 3" key="1">
    <citation type="submission" date="2014-03" db="EMBL/GenBank/DDBJ databases">
        <title>Draft genome of the hookworm Oesophagostomum dentatum.</title>
        <authorList>
            <person name="Mitreva M."/>
        </authorList>
    </citation>
    <scope>NUCLEOTIDE SEQUENCE [LARGE SCALE GENOMIC DNA]</scope>
    <source>
        <strain evidence="2 3">OD-Hann</strain>
    </source>
</reference>
<evidence type="ECO:0000313" key="3">
    <source>
        <dbReference type="Proteomes" id="UP000053660"/>
    </source>
</evidence>
<dbReference type="InterPro" id="IPR029044">
    <property type="entry name" value="Nucleotide-diphossugar_trans"/>
</dbReference>
<feature type="non-terminal residue" evidence="2">
    <location>
        <position position="139"/>
    </location>
</feature>
<sequence>MPYMKDCLQALLVQTFSGTWEICVYNDGSTDDTVSCVEEFIPLFKARGIELRISSGVESGGVGFAKNRAVELSTGRFICFCDADDVSEPSRLQEQFSLATSQENELVFLGCNFRRIPENSTERYTKWANELSEEQLTSQ</sequence>
<dbReference type="OrthoDB" id="206708at2759"/>
<proteinExistence type="predicted"/>
<dbReference type="PANTHER" id="PTHR22916:SF3">
    <property type="entry name" value="UDP-GLCNAC:BETAGAL BETA-1,3-N-ACETYLGLUCOSAMINYLTRANSFERASE-LIKE PROTEIN 1"/>
    <property type="match status" value="1"/>
</dbReference>
<dbReference type="Pfam" id="PF00535">
    <property type="entry name" value="Glycos_transf_2"/>
    <property type="match status" value="1"/>
</dbReference>
<name>A0A0B1RQM4_OESDE</name>
<dbReference type="Gene3D" id="3.90.550.10">
    <property type="entry name" value="Spore Coat Polysaccharide Biosynthesis Protein SpsA, Chain A"/>
    <property type="match status" value="1"/>
</dbReference>
<dbReference type="GO" id="GO:0016758">
    <property type="term" value="F:hexosyltransferase activity"/>
    <property type="evidence" value="ECO:0007669"/>
    <property type="project" value="UniProtKB-ARBA"/>
</dbReference>
<gene>
    <name evidence="2" type="ORF">OESDEN_25021</name>
</gene>
<evidence type="ECO:0000313" key="2">
    <source>
        <dbReference type="EMBL" id="KHJ75363.1"/>
    </source>
</evidence>
<dbReference type="Proteomes" id="UP000053660">
    <property type="component" value="Unassembled WGS sequence"/>
</dbReference>